<organism evidence="2 3">
    <name type="scientific">Colocasia esculenta</name>
    <name type="common">Wild taro</name>
    <name type="synonym">Arum esculentum</name>
    <dbReference type="NCBI Taxonomy" id="4460"/>
    <lineage>
        <taxon>Eukaryota</taxon>
        <taxon>Viridiplantae</taxon>
        <taxon>Streptophyta</taxon>
        <taxon>Embryophyta</taxon>
        <taxon>Tracheophyta</taxon>
        <taxon>Spermatophyta</taxon>
        <taxon>Magnoliopsida</taxon>
        <taxon>Liliopsida</taxon>
        <taxon>Araceae</taxon>
        <taxon>Aroideae</taxon>
        <taxon>Colocasieae</taxon>
        <taxon>Colocasia</taxon>
    </lineage>
</organism>
<protein>
    <submittedName>
        <fullName evidence="2">Uncharacterized protein</fullName>
    </submittedName>
</protein>
<keyword evidence="3" id="KW-1185">Reference proteome</keyword>
<feature type="region of interest" description="Disordered" evidence="1">
    <location>
        <begin position="30"/>
        <end position="66"/>
    </location>
</feature>
<proteinExistence type="predicted"/>
<reference evidence="2" key="1">
    <citation type="submission" date="2017-07" db="EMBL/GenBank/DDBJ databases">
        <title>Taro Niue Genome Assembly and Annotation.</title>
        <authorList>
            <person name="Atibalentja N."/>
            <person name="Keating K."/>
            <person name="Fields C.J."/>
        </authorList>
    </citation>
    <scope>NUCLEOTIDE SEQUENCE</scope>
    <source>
        <strain evidence="2">Niue_2</strain>
        <tissue evidence="2">Leaf</tissue>
    </source>
</reference>
<name>A0A843WW91_COLES</name>
<evidence type="ECO:0000313" key="2">
    <source>
        <dbReference type="EMBL" id="MQM12377.1"/>
    </source>
</evidence>
<comment type="caution">
    <text evidence="2">The sequence shown here is derived from an EMBL/GenBank/DDBJ whole genome shotgun (WGS) entry which is preliminary data.</text>
</comment>
<sequence>MSGLEENKVCARGARQEVCTWYTKESATWGTKKRSTSSDGEVPKDTIRSVAPSGASATASGELRSQIPQSHKVLGMLYRYTNR</sequence>
<dbReference type="Proteomes" id="UP000652761">
    <property type="component" value="Unassembled WGS sequence"/>
</dbReference>
<dbReference type="EMBL" id="NMUH01005291">
    <property type="protein sequence ID" value="MQM12377.1"/>
    <property type="molecule type" value="Genomic_DNA"/>
</dbReference>
<dbReference type="AlphaFoldDB" id="A0A843WW91"/>
<evidence type="ECO:0000256" key="1">
    <source>
        <dbReference type="SAM" id="MobiDB-lite"/>
    </source>
</evidence>
<evidence type="ECO:0000313" key="3">
    <source>
        <dbReference type="Proteomes" id="UP000652761"/>
    </source>
</evidence>
<gene>
    <name evidence="2" type="ORF">Taro_045294</name>
</gene>
<accession>A0A843WW91</accession>